<protein>
    <submittedName>
        <fullName evidence="8">Unannotated protein</fullName>
    </submittedName>
</protein>
<organism evidence="8">
    <name type="scientific">freshwater metagenome</name>
    <dbReference type="NCBI Taxonomy" id="449393"/>
    <lineage>
        <taxon>unclassified sequences</taxon>
        <taxon>metagenomes</taxon>
        <taxon>ecological metagenomes</taxon>
    </lineage>
</organism>
<keyword evidence="3" id="KW-0540">Nuclease</keyword>
<evidence type="ECO:0000256" key="4">
    <source>
        <dbReference type="ARBA" id="ARBA00022723"/>
    </source>
</evidence>
<keyword evidence="5" id="KW-0255">Endonuclease</keyword>
<dbReference type="HAMAP" id="MF_00009">
    <property type="entry name" value="Endoribonucl_YbeY"/>
    <property type="match status" value="1"/>
</dbReference>
<keyword evidence="4" id="KW-0479">Metal-binding</keyword>
<comment type="similarity">
    <text evidence="2">Belongs to the endoribonuclease YbeY family.</text>
</comment>
<name>A0A6J6EAN8_9ZZZZ</name>
<dbReference type="InterPro" id="IPR002036">
    <property type="entry name" value="YbeY"/>
</dbReference>
<keyword evidence="6" id="KW-0378">Hydrolase</keyword>
<dbReference type="EMBL" id="CAEZTU010000011">
    <property type="protein sequence ID" value="CAB4573600.1"/>
    <property type="molecule type" value="Genomic_DNA"/>
</dbReference>
<proteinExistence type="inferred from homology"/>
<reference evidence="8" key="1">
    <citation type="submission" date="2020-05" db="EMBL/GenBank/DDBJ databases">
        <authorList>
            <person name="Chiriac C."/>
            <person name="Salcher M."/>
            <person name="Ghai R."/>
            <person name="Kavagutti S V."/>
        </authorList>
    </citation>
    <scope>NUCLEOTIDE SEQUENCE</scope>
</reference>
<dbReference type="SUPFAM" id="SSF55486">
    <property type="entry name" value="Metalloproteases ('zincins'), catalytic domain"/>
    <property type="match status" value="1"/>
</dbReference>
<keyword evidence="7" id="KW-0862">Zinc</keyword>
<dbReference type="NCBIfam" id="TIGR00043">
    <property type="entry name" value="rRNA maturation RNase YbeY"/>
    <property type="match status" value="1"/>
</dbReference>
<dbReference type="PANTHER" id="PTHR46986">
    <property type="entry name" value="ENDORIBONUCLEASE YBEY, CHLOROPLASTIC"/>
    <property type="match status" value="1"/>
</dbReference>
<dbReference type="GO" id="GO:0004222">
    <property type="term" value="F:metalloendopeptidase activity"/>
    <property type="evidence" value="ECO:0007669"/>
    <property type="project" value="InterPro"/>
</dbReference>
<evidence type="ECO:0000256" key="5">
    <source>
        <dbReference type="ARBA" id="ARBA00022759"/>
    </source>
</evidence>
<accession>A0A6J6EAN8</accession>
<dbReference type="InterPro" id="IPR023091">
    <property type="entry name" value="MetalPrtase_cat_dom_sf_prd"/>
</dbReference>
<sequence length="151" mass="17120">MIDVSNLSSINIDEKSVIHYVNQMLKFLKVNPKSDVSILFVDEDEMTKQHVRWMNEDGPTDVMSFPMDNVLLANSKSLKKQATLGDIIICPSVALKDARKQSINPAYHLVFLLAHGILHLLGLDHQEKSQRGVMQKKEQGIMNSLRTVKKH</sequence>
<evidence type="ECO:0000313" key="8">
    <source>
        <dbReference type="EMBL" id="CAB4573600.1"/>
    </source>
</evidence>
<dbReference type="GO" id="GO:0046872">
    <property type="term" value="F:metal ion binding"/>
    <property type="evidence" value="ECO:0007669"/>
    <property type="project" value="UniProtKB-KW"/>
</dbReference>
<evidence type="ECO:0000256" key="7">
    <source>
        <dbReference type="ARBA" id="ARBA00022833"/>
    </source>
</evidence>
<dbReference type="Pfam" id="PF02130">
    <property type="entry name" value="YbeY"/>
    <property type="match status" value="1"/>
</dbReference>
<dbReference type="AlphaFoldDB" id="A0A6J6EAN8"/>
<dbReference type="PANTHER" id="PTHR46986:SF1">
    <property type="entry name" value="ENDORIBONUCLEASE YBEY, CHLOROPLASTIC"/>
    <property type="match status" value="1"/>
</dbReference>
<comment type="cofactor">
    <cofactor evidence="1">
        <name>Zn(2+)</name>
        <dbReference type="ChEBI" id="CHEBI:29105"/>
    </cofactor>
</comment>
<dbReference type="Gene3D" id="3.40.390.30">
    <property type="entry name" value="Metalloproteases ('zincins'), catalytic domain"/>
    <property type="match status" value="1"/>
</dbReference>
<evidence type="ECO:0000256" key="2">
    <source>
        <dbReference type="ARBA" id="ARBA00010875"/>
    </source>
</evidence>
<dbReference type="GO" id="GO:0006364">
    <property type="term" value="P:rRNA processing"/>
    <property type="evidence" value="ECO:0007669"/>
    <property type="project" value="InterPro"/>
</dbReference>
<gene>
    <name evidence="8" type="ORF">UFOPK1740_00416</name>
</gene>
<evidence type="ECO:0000256" key="1">
    <source>
        <dbReference type="ARBA" id="ARBA00001947"/>
    </source>
</evidence>
<dbReference type="GO" id="GO:0004519">
    <property type="term" value="F:endonuclease activity"/>
    <property type="evidence" value="ECO:0007669"/>
    <property type="project" value="UniProtKB-KW"/>
</dbReference>
<evidence type="ECO:0000256" key="6">
    <source>
        <dbReference type="ARBA" id="ARBA00022801"/>
    </source>
</evidence>
<evidence type="ECO:0000256" key="3">
    <source>
        <dbReference type="ARBA" id="ARBA00022722"/>
    </source>
</evidence>